<dbReference type="SUPFAM" id="SSF54506">
    <property type="entry name" value="Diaminopimelate epimerase-like"/>
    <property type="match status" value="1"/>
</dbReference>
<keyword evidence="4" id="KW-1185">Reference proteome</keyword>
<keyword evidence="2 3" id="KW-0413">Isomerase</keyword>
<protein>
    <submittedName>
        <fullName evidence="3">PhzF family phenazine biosynthesis isomerase</fullName>
    </submittedName>
</protein>
<dbReference type="PIRSF" id="PIRSF016184">
    <property type="entry name" value="PhzC_PhzF"/>
    <property type="match status" value="1"/>
</dbReference>
<dbReference type="GO" id="GO:0016853">
    <property type="term" value="F:isomerase activity"/>
    <property type="evidence" value="ECO:0007669"/>
    <property type="project" value="UniProtKB-KW"/>
</dbReference>
<dbReference type="NCBIfam" id="TIGR00654">
    <property type="entry name" value="PhzF_family"/>
    <property type="match status" value="1"/>
</dbReference>
<dbReference type="Proteomes" id="UP000316208">
    <property type="component" value="Unassembled WGS sequence"/>
</dbReference>
<sequence length="304" mass="33927">MSLITVLHYDAFSTIPQKGNPAGIVLDADALSEHDMQRIAEQVGFNETTFILRSDQADVRLRYFTPGHEMNLCGHATIASLYCLHSKGYFGEKKSINIETKAGILPIEFTILDGRLYIKMKQNRSQFIPFQGDIARLAESIGLQVDDIDLTRTIAYGSTGIWTLLVPIKGLEKFKAMKPMNAMFPSILTEIPQASIHPFCMETYDTDAFMHGRHFSSPYSGTVEDPVTGTASGVMGAYYLQYMRTDLDSAEFVVEQGQEMDRDGRVKVQAVRNDDQIEVYIEGTAVFVKDITIDYGTSILSTDT</sequence>
<dbReference type="Gene3D" id="3.10.310.10">
    <property type="entry name" value="Diaminopimelate Epimerase, Chain A, domain 1"/>
    <property type="match status" value="2"/>
</dbReference>
<proteinExistence type="inferred from homology"/>
<dbReference type="InterPro" id="IPR003719">
    <property type="entry name" value="Phenazine_PhzF-like"/>
</dbReference>
<accession>A0ABY3AP21</accession>
<evidence type="ECO:0000313" key="4">
    <source>
        <dbReference type="Proteomes" id="UP000316208"/>
    </source>
</evidence>
<comment type="caution">
    <text evidence="3">The sequence shown here is derived from an EMBL/GenBank/DDBJ whole genome shotgun (WGS) entry which is preliminary data.</text>
</comment>
<comment type="similarity">
    <text evidence="1">Belongs to the PhzF family.</text>
</comment>
<gene>
    <name evidence="3" type="ORF">C7Y44_14415</name>
</gene>
<evidence type="ECO:0000313" key="3">
    <source>
        <dbReference type="EMBL" id="TQR44335.1"/>
    </source>
</evidence>
<reference evidence="3 4" key="1">
    <citation type="submission" date="2018-03" db="EMBL/GenBank/DDBJ databases">
        <title>Aerobic endospore-forming bacteria genome sequencing and assembly.</title>
        <authorList>
            <person name="Cavalcante D.A."/>
            <person name="Driks A."/>
            <person name="Putonti C."/>
            <person name="De-Souza M.T."/>
        </authorList>
    </citation>
    <scope>NUCLEOTIDE SEQUENCE [LARGE SCALE GENOMIC DNA]</scope>
    <source>
        <strain evidence="3 4">SDF0028</strain>
    </source>
</reference>
<organism evidence="3 4">
    <name type="scientific">Paenibacillus popilliae</name>
    <name type="common">Bacillus popilliae</name>
    <dbReference type="NCBI Taxonomy" id="78057"/>
    <lineage>
        <taxon>Bacteria</taxon>
        <taxon>Bacillati</taxon>
        <taxon>Bacillota</taxon>
        <taxon>Bacilli</taxon>
        <taxon>Bacillales</taxon>
        <taxon>Paenibacillaceae</taxon>
        <taxon>Paenibacillus</taxon>
    </lineage>
</organism>
<evidence type="ECO:0000256" key="1">
    <source>
        <dbReference type="ARBA" id="ARBA00008270"/>
    </source>
</evidence>
<dbReference type="Pfam" id="PF02567">
    <property type="entry name" value="PhzC-PhzF"/>
    <property type="match status" value="1"/>
</dbReference>
<dbReference type="RefSeq" id="WP_142544467.1">
    <property type="nucleotide sequence ID" value="NZ_SADY01000004.1"/>
</dbReference>
<dbReference type="EMBL" id="SADY01000004">
    <property type="protein sequence ID" value="TQR44335.1"/>
    <property type="molecule type" value="Genomic_DNA"/>
</dbReference>
<name>A0ABY3AP21_PAEPP</name>
<evidence type="ECO:0000256" key="2">
    <source>
        <dbReference type="ARBA" id="ARBA00023235"/>
    </source>
</evidence>
<dbReference type="PANTHER" id="PTHR13774:SF17">
    <property type="entry name" value="PHENAZINE BIOSYNTHESIS-LIKE DOMAIN-CONTAINING PROTEIN"/>
    <property type="match status" value="1"/>
</dbReference>
<dbReference type="PANTHER" id="PTHR13774">
    <property type="entry name" value="PHENAZINE BIOSYNTHESIS PROTEIN"/>
    <property type="match status" value="1"/>
</dbReference>